<evidence type="ECO:0000313" key="3">
    <source>
        <dbReference type="Proteomes" id="UP001596395"/>
    </source>
</evidence>
<evidence type="ECO:0000313" key="2">
    <source>
        <dbReference type="EMBL" id="MFC6952331.1"/>
    </source>
</evidence>
<evidence type="ECO:0000256" key="1">
    <source>
        <dbReference type="SAM" id="MobiDB-lite"/>
    </source>
</evidence>
<reference evidence="2 3" key="1">
    <citation type="journal article" date="2019" name="Int. J. Syst. Evol. Microbiol.">
        <title>The Global Catalogue of Microorganisms (GCM) 10K type strain sequencing project: providing services to taxonomists for standard genome sequencing and annotation.</title>
        <authorList>
            <consortium name="The Broad Institute Genomics Platform"/>
            <consortium name="The Broad Institute Genome Sequencing Center for Infectious Disease"/>
            <person name="Wu L."/>
            <person name="Ma J."/>
        </authorList>
    </citation>
    <scope>NUCLEOTIDE SEQUENCE [LARGE SCALE GENOMIC DNA]</scope>
    <source>
        <strain evidence="2 3">GX26</strain>
    </source>
</reference>
<dbReference type="Proteomes" id="UP001596395">
    <property type="component" value="Unassembled WGS sequence"/>
</dbReference>
<dbReference type="AlphaFoldDB" id="A0ABD5VEF6"/>
<dbReference type="EMBL" id="JBHSXN010000001">
    <property type="protein sequence ID" value="MFC6952331.1"/>
    <property type="molecule type" value="Genomic_DNA"/>
</dbReference>
<sequence>MIDDTKQHKILFRTSHARDHHNHSAARGAQHRASAPEQGNCRCGTVAAAVAASGTVAVAVGVQLSPIDAASGNRPGELALATTTKFT</sequence>
<comment type="caution">
    <text evidence="2">The sequence shown here is derived from an EMBL/GenBank/DDBJ whole genome shotgun (WGS) entry which is preliminary data.</text>
</comment>
<organism evidence="2 3">
    <name type="scientific">Halorubellus litoreus</name>
    <dbReference type="NCBI Taxonomy" id="755308"/>
    <lineage>
        <taxon>Archaea</taxon>
        <taxon>Methanobacteriati</taxon>
        <taxon>Methanobacteriota</taxon>
        <taxon>Stenosarchaea group</taxon>
        <taxon>Halobacteria</taxon>
        <taxon>Halobacteriales</taxon>
        <taxon>Halorubellaceae</taxon>
        <taxon>Halorubellus</taxon>
    </lineage>
</organism>
<dbReference type="RefSeq" id="WP_336349315.1">
    <property type="nucleotide sequence ID" value="NZ_JAZAQL010000001.1"/>
</dbReference>
<gene>
    <name evidence="2" type="ORF">ACFQGB_05610</name>
</gene>
<name>A0ABD5VEF6_9EURY</name>
<feature type="region of interest" description="Disordered" evidence="1">
    <location>
        <begin position="1"/>
        <end position="40"/>
    </location>
</feature>
<protein>
    <submittedName>
        <fullName evidence="2">Uncharacterized protein</fullName>
    </submittedName>
</protein>
<keyword evidence="3" id="KW-1185">Reference proteome</keyword>
<accession>A0ABD5VEF6</accession>
<proteinExistence type="predicted"/>